<reference evidence="2" key="1">
    <citation type="journal article" date="2022" name="Mol. Ecol. Resour.">
        <title>The genomes of chicory, endive, great burdock and yacon provide insights into Asteraceae palaeo-polyploidization history and plant inulin production.</title>
        <authorList>
            <person name="Fan W."/>
            <person name="Wang S."/>
            <person name="Wang H."/>
            <person name="Wang A."/>
            <person name="Jiang F."/>
            <person name="Liu H."/>
            <person name="Zhao H."/>
            <person name="Xu D."/>
            <person name="Zhang Y."/>
        </authorList>
    </citation>
    <scope>NUCLEOTIDE SEQUENCE [LARGE SCALE GENOMIC DNA]</scope>
    <source>
        <strain evidence="2">cv. Punajuju</strain>
    </source>
</reference>
<dbReference type="Proteomes" id="UP001055811">
    <property type="component" value="Linkage Group LG03"/>
</dbReference>
<protein>
    <submittedName>
        <fullName evidence="1">Uncharacterized protein</fullName>
    </submittedName>
</protein>
<evidence type="ECO:0000313" key="2">
    <source>
        <dbReference type="Proteomes" id="UP001055811"/>
    </source>
</evidence>
<proteinExistence type="predicted"/>
<evidence type="ECO:0000313" key="1">
    <source>
        <dbReference type="EMBL" id="KAI3768603.1"/>
    </source>
</evidence>
<name>A0ACB9FCT2_CICIN</name>
<accession>A0ACB9FCT2</accession>
<dbReference type="EMBL" id="CM042011">
    <property type="protein sequence ID" value="KAI3768603.1"/>
    <property type="molecule type" value="Genomic_DNA"/>
</dbReference>
<sequence>MVKGLPYEQVNLAEWAKSHYQKGTLHEIIDRTLSGEIAPKCFMKFGEVANNCIKEKGSKRPSMDEVVWGLDFALQLQEAAEKAGGIVGEFVLDKQDLSFTMQVEATTTEGPHGMSSIVSHAGLDSETVLPR</sequence>
<reference evidence="1 2" key="2">
    <citation type="journal article" date="2022" name="Mol. Ecol. Resour.">
        <title>The genomes of chicory, endive, great burdock and yacon provide insights into Asteraceae paleo-polyploidization history and plant inulin production.</title>
        <authorList>
            <person name="Fan W."/>
            <person name="Wang S."/>
            <person name="Wang H."/>
            <person name="Wang A."/>
            <person name="Jiang F."/>
            <person name="Liu H."/>
            <person name="Zhao H."/>
            <person name="Xu D."/>
            <person name="Zhang Y."/>
        </authorList>
    </citation>
    <scope>NUCLEOTIDE SEQUENCE [LARGE SCALE GENOMIC DNA]</scope>
    <source>
        <strain evidence="2">cv. Punajuju</strain>
        <tissue evidence="1">Leaves</tissue>
    </source>
</reference>
<keyword evidence="2" id="KW-1185">Reference proteome</keyword>
<comment type="caution">
    <text evidence="1">The sequence shown here is derived from an EMBL/GenBank/DDBJ whole genome shotgun (WGS) entry which is preliminary data.</text>
</comment>
<organism evidence="1 2">
    <name type="scientific">Cichorium intybus</name>
    <name type="common">Chicory</name>
    <dbReference type="NCBI Taxonomy" id="13427"/>
    <lineage>
        <taxon>Eukaryota</taxon>
        <taxon>Viridiplantae</taxon>
        <taxon>Streptophyta</taxon>
        <taxon>Embryophyta</taxon>
        <taxon>Tracheophyta</taxon>
        <taxon>Spermatophyta</taxon>
        <taxon>Magnoliopsida</taxon>
        <taxon>eudicotyledons</taxon>
        <taxon>Gunneridae</taxon>
        <taxon>Pentapetalae</taxon>
        <taxon>asterids</taxon>
        <taxon>campanulids</taxon>
        <taxon>Asterales</taxon>
        <taxon>Asteraceae</taxon>
        <taxon>Cichorioideae</taxon>
        <taxon>Cichorieae</taxon>
        <taxon>Cichoriinae</taxon>
        <taxon>Cichorium</taxon>
    </lineage>
</organism>
<gene>
    <name evidence="1" type="ORF">L2E82_19432</name>
</gene>